<gene>
    <name evidence="6" type="ORF">S06H3_28950</name>
</gene>
<evidence type="ECO:0000256" key="5">
    <source>
        <dbReference type="SAM" id="Phobius"/>
    </source>
</evidence>
<comment type="caution">
    <text evidence="6">The sequence shown here is derived from an EMBL/GenBank/DDBJ whole genome shotgun (WGS) entry which is preliminary data.</text>
</comment>
<keyword evidence="4 5" id="KW-0472">Membrane</keyword>
<evidence type="ECO:0008006" key="7">
    <source>
        <dbReference type="Google" id="ProtNLM"/>
    </source>
</evidence>
<feature type="transmembrane region" description="Helical" evidence="5">
    <location>
        <begin position="21"/>
        <end position="42"/>
    </location>
</feature>
<dbReference type="GO" id="GO:0009403">
    <property type="term" value="P:toxin biosynthetic process"/>
    <property type="evidence" value="ECO:0007669"/>
    <property type="project" value="InterPro"/>
</dbReference>
<organism evidence="6">
    <name type="scientific">marine sediment metagenome</name>
    <dbReference type="NCBI Taxonomy" id="412755"/>
    <lineage>
        <taxon>unclassified sequences</taxon>
        <taxon>metagenomes</taxon>
        <taxon>ecological metagenomes</taxon>
    </lineage>
</organism>
<comment type="subcellular location">
    <subcellularLocation>
        <location evidence="1">Membrane</location>
        <topology evidence="1">Multi-pass membrane protein</topology>
    </subcellularLocation>
</comment>
<accession>X1NNT1</accession>
<feature type="non-terminal residue" evidence="6">
    <location>
        <position position="1"/>
    </location>
</feature>
<dbReference type="Pfam" id="PF02674">
    <property type="entry name" value="Colicin_V"/>
    <property type="match status" value="1"/>
</dbReference>
<name>X1NNT1_9ZZZZ</name>
<dbReference type="GO" id="GO:0016020">
    <property type="term" value="C:membrane"/>
    <property type="evidence" value="ECO:0007669"/>
    <property type="project" value="UniProtKB-SubCell"/>
</dbReference>
<evidence type="ECO:0000313" key="6">
    <source>
        <dbReference type="EMBL" id="GAI31866.1"/>
    </source>
</evidence>
<proteinExistence type="predicted"/>
<dbReference type="EMBL" id="BARV01016934">
    <property type="protein sequence ID" value="GAI31866.1"/>
    <property type="molecule type" value="Genomic_DNA"/>
</dbReference>
<sequence length="86" mass="9405">VIGWFVARLVHIVMLGWVDRLIGFILGAAIGSMLCAAVLAIVSKYLPGTGEAISHSVIAKFLMEQFPLLLALLPEEFDFIRGFFSP</sequence>
<evidence type="ECO:0000256" key="3">
    <source>
        <dbReference type="ARBA" id="ARBA00022989"/>
    </source>
</evidence>
<protein>
    <recommendedName>
        <fullName evidence="7">CvpA family protein</fullName>
    </recommendedName>
</protein>
<keyword evidence="2 5" id="KW-0812">Transmembrane</keyword>
<evidence type="ECO:0000256" key="1">
    <source>
        <dbReference type="ARBA" id="ARBA00004141"/>
    </source>
</evidence>
<keyword evidence="3 5" id="KW-1133">Transmembrane helix</keyword>
<reference evidence="6" key="1">
    <citation type="journal article" date="2014" name="Front. Microbiol.">
        <title>High frequency of phylogenetically diverse reductive dehalogenase-homologous genes in deep subseafloor sedimentary metagenomes.</title>
        <authorList>
            <person name="Kawai M."/>
            <person name="Futagami T."/>
            <person name="Toyoda A."/>
            <person name="Takaki Y."/>
            <person name="Nishi S."/>
            <person name="Hori S."/>
            <person name="Arai W."/>
            <person name="Tsubouchi T."/>
            <person name="Morono Y."/>
            <person name="Uchiyama I."/>
            <person name="Ito T."/>
            <person name="Fujiyama A."/>
            <person name="Inagaki F."/>
            <person name="Takami H."/>
        </authorList>
    </citation>
    <scope>NUCLEOTIDE SEQUENCE</scope>
    <source>
        <strain evidence="6">Expedition CK06-06</strain>
    </source>
</reference>
<dbReference type="AlphaFoldDB" id="X1NNT1"/>
<evidence type="ECO:0000256" key="4">
    <source>
        <dbReference type="ARBA" id="ARBA00023136"/>
    </source>
</evidence>
<dbReference type="InterPro" id="IPR003825">
    <property type="entry name" value="Colicin-V_CvpA"/>
</dbReference>
<evidence type="ECO:0000256" key="2">
    <source>
        <dbReference type="ARBA" id="ARBA00022692"/>
    </source>
</evidence>